<evidence type="ECO:0000256" key="1">
    <source>
        <dbReference type="SAM" id="MobiDB-lite"/>
    </source>
</evidence>
<organism evidence="2 3">
    <name type="scientific">Dreissena polymorpha</name>
    <name type="common">Zebra mussel</name>
    <name type="synonym">Mytilus polymorpha</name>
    <dbReference type="NCBI Taxonomy" id="45954"/>
    <lineage>
        <taxon>Eukaryota</taxon>
        <taxon>Metazoa</taxon>
        <taxon>Spiralia</taxon>
        <taxon>Lophotrochozoa</taxon>
        <taxon>Mollusca</taxon>
        <taxon>Bivalvia</taxon>
        <taxon>Autobranchia</taxon>
        <taxon>Heteroconchia</taxon>
        <taxon>Euheterodonta</taxon>
        <taxon>Imparidentia</taxon>
        <taxon>Neoheterodontei</taxon>
        <taxon>Myida</taxon>
        <taxon>Dreissenoidea</taxon>
        <taxon>Dreissenidae</taxon>
        <taxon>Dreissena</taxon>
    </lineage>
</organism>
<dbReference type="EMBL" id="JAIWYP010000007">
    <property type="protein sequence ID" value="KAH3797954.1"/>
    <property type="molecule type" value="Genomic_DNA"/>
</dbReference>
<evidence type="ECO:0000313" key="3">
    <source>
        <dbReference type="Proteomes" id="UP000828390"/>
    </source>
</evidence>
<reference evidence="2" key="1">
    <citation type="journal article" date="2019" name="bioRxiv">
        <title>The Genome of the Zebra Mussel, Dreissena polymorpha: A Resource for Invasive Species Research.</title>
        <authorList>
            <person name="McCartney M.A."/>
            <person name="Auch B."/>
            <person name="Kono T."/>
            <person name="Mallez S."/>
            <person name="Zhang Y."/>
            <person name="Obille A."/>
            <person name="Becker A."/>
            <person name="Abrahante J.E."/>
            <person name="Garbe J."/>
            <person name="Badalamenti J.P."/>
            <person name="Herman A."/>
            <person name="Mangelson H."/>
            <person name="Liachko I."/>
            <person name="Sullivan S."/>
            <person name="Sone E.D."/>
            <person name="Koren S."/>
            <person name="Silverstein K.A.T."/>
            <person name="Beckman K.B."/>
            <person name="Gohl D.M."/>
        </authorList>
    </citation>
    <scope>NUCLEOTIDE SEQUENCE</scope>
    <source>
        <strain evidence="2">Duluth1</strain>
        <tissue evidence="2">Whole animal</tissue>
    </source>
</reference>
<dbReference type="Proteomes" id="UP000828390">
    <property type="component" value="Unassembled WGS sequence"/>
</dbReference>
<feature type="region of interest" description="Disordered" evidence="1">
    <location>
        <begin position="26"/>
        <end position="88"/>
    </location>
</feature>
<feature type="region of interest" description="Disordered" evidence="1">
    <location>
        <begin position="157"/>
        <end position="176"/>
    </location>
</feature>
<feature type="compositionally biased region" description="Basic residues" evidence="1">
    <location>
        <begin position="40"/>
        <end position="55"/>
    </location>
</feature>
<feature type="compositionally biased region" description="Basic residues" evidence="1">
    <location>
        <begin position="71"/>
        <end position="82"/>
    </location>
</feature>
<proteinExistence type="predicted"/>
<gene>
    <name evidence="2" type="ORF">DPMN_151544</name>
</gene>
<reference evidence="2" key="2">
    <citation type="submission" date="2020-11" db="EMBL/GenBank/DDBJ databases">
        <authorList>
            <person name="McCartney M.A."/>
            <person name="Auch B."/>
            <person name="Kono T."/>
            <person name="Mallez S."/>
            <person name="Becker A."/>
            <person name="Gohl D.M."/>
            <person name="Silverstein K.A.T."/>
            <person name="Koren S."/>
            <person name="Bechman K.B."/>
            <person name="Herman A."/>
            <person name="Abrahante J.E."/>
            <person name="Garbe J."/>
        </authorList>
    </citation>
    <scope>NUCLEOTIDE SEQUENCE</scope>
    <source>
        <strain evidence="2">Duluth1</strain>
        <tissue evidence="2">Whole animal</tissue>
    </source>
</reference>
<accession>A0A9D4FHU9</accession>
<comment type="caution">
    <text evidence="2">The sequence shown here is derived from an EMBL/GenBank/DDBJ whole genome shotgun (WGS) entry which is preliminary data.</text>
</comment>
<protein>
    <submittedName>
        <fullName evidence="2">Uncharacterized protein</fullName>
    </submittedName>
</protein>
<evidence type="ECO:0000313" key="2">
    <source>
        <dbReference type="EMBL" id="KAH3797954.1"/>
    </source>
</evidence>
<dbReference type="AlphaFoldDB" id="A0A9D4FHU9"/>
<feature type="compositionally biased region" description="Polar residues" evidence="1">
    <location>
        <begin position="159"/>
        <end position="170"/>
    </location>
</feature>
<keyword evidence="3" id="KW-1185">Reference proteome</keyword>
<sequence>MSQSENEVLEYTANVLFSSSESEGEFSGFEADSAEPKQCQQRKLKSVVKRVHKSSIRTDVNNNSKNDSKQTKGKQKATKKTTPKSTSVGLFDLDNLSANDIDVLRKKLGIFDMPVEEVYDDFEGFDPQNAPNLRIEVKNENEFTDSDANDSIGARKYAQDSSNNMTSELKNSLLDDSDQVEDRSDWKLPKIKTKVKGPAITQSLADLISVACTSQCVVTSDISAILKSRSDSMQIPVLVKLRFLLQKSVIKSFKLNGQLERCLFNHVSIVSLCILTVSIIYR</sequence>
<name>A0A9D4FHU9_DREPO</name>